<accession>A0A8S5R865</accession>
<dbReference type="EMBL" id="BK015831">
    <property type="protein sequence ID" value="DAE27205.1"/>
    <property type="molecule type" value="Genomic_DNA"/>
</dbReference>
<protein>
    <submittedName>
        <fullName evidence="1">Uncharacterized protein</fullName>
    </submittedName>
</protein>
<reference evidence="1" key="1">
    <citation type="journal article" date="2021" name="Proc. Natl. Acad. Sci. U.S.A.">
        <title>A Catalog of Tens of Thousands of Viruses from Human Metagenomes Reveals Hidden Associations with Chronic Diseases.</title>
        <authorList>
            <person name="Tisza M.J."/>
            <person name="Buck C.B."/>
        </authorList>
    </citation>
    <scope>NUCLEOTIDE SEQUENCE</scope>
    <source>
        <strain evidence="1">CtuWX8</strain>
    </source>
</reference>
<proteinExistence type="predicted"/>
<name>A0A8S5R865_9VIRU</name>
<sequence length="54" mass="6449">MKGRFCNACHRCGLYRPHVPHKLNLVFFLDFSSYLFILKTMYTKLCILILFDGY</sequence>
<organism evidence="1">
    <name type="scientific">virus sp. ctuWX8</name>
    <dbReference type="NCBI Taxonomy" id="2826816"/>
    <lineage>
        <taxon>Viruses</taxon>
    </lineage>
</organism>
<evidence type="ECO:0000313" key="1">
    <source>
        <dbReference type="EMBL" id="DAE27205.1"/>
    </source>
</evidence>